<dbReference type="PANTHER" id="PTHR38588">
    <property type="entry name" value="BLL0334 PROTEIN"/>
    <property type="match status" value="1"/>
</dbReference>
<dbReference type="Proteomes" id="UP000001137">
    <property type="component" value="Chromosome"/>
</dbReference>
<dbReference type="Pfam" id="PF06240">
    <property type="entry name" value="COXG"/>
    <property type="match status" value="1"/>
</dbReference>
<dbReference type="KEGG" id="cma:Cmaq_0569"/>
<sequence>MKLSGQKPWGVGVNVENLWQLIENNTIALVKCVPDTSDIKQIGPQEFEFKIMVRMGPVSGTFNSRVKIESIDKASGKVAMTLNSKGPGAVMNASITATISQTGVSYDADVNLSGLLAAVGERLIRNYIDGKLNEFLTNLVKLAKTGQC</sequence>
<accession>A8MCA6</accession>
<dbReference type="CDD" id="cd05018">
    <property type="entry name" value="CoxG"/>
    <property type="match status" value="1"/>
</dbReference>
<organism evidence="1 2">
    <name type="scientific">Caldivirga maquilingensis (strain ATCC 700844 / DSM 13496 / JCM 10307 / IC-167)</name>
    <dbReference type="NCBI Taxonomy" id="397948"/>
    <lineage>
        <taxon>Archaea</taxon>
        <taxon>Thermoproteota</taxon>
        <taxon>Thermoprotei</taxon>
        <taxon>Thermoproteales</taxon>
        <taxon>Thermoproteaceae</taxon>
        <taxon>Caldivirga</taxon>
    </lineage>
</organism>
<protein>
    <submittedName>
        <fullName evidence="1">Carbon monoxide dehydrogenase subunit G</fullName>
    </submittedName>
</protein>
<dbReference type="RefSeq" id="WP_012185632.1">
    <property type="nucleotide sequence ID" value="NC_009954.1"/>
</dbReference>
<dbReference type="InterPro" id="IPR023393">
    <property type="entry name" value="START-like_dom_sf"/>
</dbReference>
<dbReference type="SUPFAM" id="SSF55961">
    <property type="entry name" value="Bet v1-like"/>
    <property type="match status" value="1"/>
</dbReference>
<reference evidence="1 2" key="1">
    <citation type="submission" date="2007-10" db="EMBL/GenBank/DDBJ databases">
        <title>Complete sequence of Caldivirga maquilingensis IC-167.</title>
        <authorList>
            <consortium name="US DOE Joint Genome Institute"/>
            <person name="Copeland A."/>
            <person name="Lucas S."/>
            <person name="Lapidus A."/>
            <person name="Barry K."/>
            <person name="Glavina del Rio T."/>
            <person name="Dalin E."/>
            <person name="Tice H."/>
            <person name="Pitluck S."/>
            <person name="Saunders E."/>
            <person name="Brettin T."/>
            <person name="Bruce D."/>
            <person name="Detter J.C."/>
            <person name="Han C."/>
            <person name="Schmutz J."/>
            <person name="Larimer F."/>
            <person name="Land M."/>
            <person name="Hauser L."/>
            <person name="Kyrpides N."/>
            <person name="Ivanova N."/>
            <person name="Biddle J.F."/>
            <person name="Zhang Z."/>
            <person name="Fitz-Gibbon S.T."/>
            <person name="Lowe T.M."/>
            <person name="Saltikov C."/>
            <person name="House C.H."/>
            <person name="Richardson P."/>
        </authorList>
    </citation>
    <scope>NUCLEOTIDE SEQUENCE [LARGE SCALE GENOMIC DNA]</scope>
    <source>
        <strain evidence="2">ATCC 700844 / DSM 13496 / JCM 10307 / IC-167</strain>
    </source>
</reference>
<evidence type="ECO:0000313" key="2">
    <source>
        <dbReference type="Proteomes" id="UP000001137"/>
    </source>
</evidence>
<dbReference type="AlphaFoldDB" id="A8MCA6"/>
<dbReference type="HOGENOM" id="CLU_1754595_0_0_2"/>
<dbReference type="eggNOG" id="arCOG01927">
    <property type="taxonomic scope" value="Archaea"/>
</dbReference>
<dbReference type="GeneID" id="5709999"/>
<proteinExistence type="predicted"/>
<dbReference type="EMBL" id="CP000852">
    <property type="protein sequence ID" value="ABW01412.1"/>
    <property type="molecule type" value="Genomic_DNA"/>
</dbReference>
<keyword evidence="2" id="KW-1185">Reference proteome</keyword>
<dbReference type="PANTHER" id="PTHR38588:SF1">
    <property type="entry name" value="BLL0334 PROTEIN"/>
    <property type="match status" value="1"/>
</dbReference>
<evidence type="ECO:0000313" key="1">
    <source>
        <dbReference type="EMBL" id="ABW01412.1"/>
    </source>
</evidence>
<gene>
    <name evidence="1" type="ordered locus">Cmaq_0569</name>
</gene>
<dbReference type="OrthoDB" id="25846at2157"/>
<name>A8MCA6_CALMQ</name>
<dbReference type="Gene3D" id="3.30.530.20">
    <property type="match status" value="1"/>
</dbReference>
<dbReference type="InterPro" id="IPR010419">
    <property type="entry name" value="CO_DH_gsu"/>
</dbReference>